<feature type="compositionally biased region" description="Gly residues" evidence="3">
    <location>
        <begin position="267"/>
        <end position="282"/>
    </location>
</feature>
<feature type="compositionally biased region" description="Low complexity" evidence="3">
    <location>
        <begin position="309"/>
        <end position="325"/>
    </location>
</feature>
<dbReference type="InterPro" id="IPR003903">
    <property type="entry name" value="UIM_dom"/>
</dbReference>
<dbReference type="Gene3D" id="3.40.50.410">
    <property type="entry name" value="von Willebrand factor, type A domain"/>
    <property type="match status" value="1"/>
</dbReference>
<dbReference type="PANTHER" id="PTHR10223:SF0">
    <property type="entry name" value="26S PROTEASOME NON-ATPASE REGULATORY SUBUNIT 4"/>
    <property type="match status" value="1"/>
</dbReference>
<evidence type="ECO:0000313" key="5">
    <source>
        <dbReference type="EMBL" id="KAG0665595.1"/>
    </source>
</evidence>
<feature type="domain" description="VWFA" evidence="4">
    <location>
        <begin position="101"/>
        <end position="157"/>
    </location>
</feature>
<dbReference type="InterPro" id="IPR036465">
    <property type="entry name" value="vWFA_dom_sf"/>
</dbReference>
<comment type="similarity">
    <text evidence="1">Belongs to the proteasome subunit S5A family.</text>
</comment>
<dbReference type="SUPFAM" id="SSF53300">
    <property type="entry name" value="vWA-like"/>
    <property type="match status" value="2"/>
</dbReference>
<dbReference type="Pfam" id="PF02809">
    <property type="entry name" value="UIM"/>
    <property type="match status" value="3"/>
</dbReference>
<evidence type="ECO:0000256" key="2">
    <source>
        <dbReference type="ARBA" id="ARBA00022942"/>
    </source>
</evidence>
<dbReference type="SMART" id="SM00726">
    <property type="entry name" value="UIM"/>
    <property type="match status" value="3"/>
</dbReference>
<dbReference type="GO" id="GO:0008540">
    <property type="term" value="C:proteasome regulatory particle, base subcomplex"/>
    <property type="evidence" value="ECO:0007669"/>
    <property type="project" value="TreeGrafter"/>
</dbReference>
<evidence type="ECO:0000256" key="3">
    <source>
        <dbReference type="SAM" id="MobiDB-lite"/>
    </source>
</evidence>
<reference evidence="5 6" key="1">
    <citation type="submission" date="2020-11" db="EMBL/GenBank/DDBJ databases">
        <title>Kefir isolates.</title>
        <authorList>
            <person name="Marcisauskas S."/>
            <person name="Kim Y."/>
            <person name="Blasche S."/>
        </authorList>
    </citation>
    <scope>NUCLEOTIDE SEQUENCE [LARGE SCALE GENOMIC DNA]</scope>
    <source>
        <strain evidence="5 6">KR</strain>
    </source>
</reference>
<dbReference type="GO" id="GO:0005634">
    <property type="term" value="C:nucleus"/>
    <property type="evidence" value="ECO:0007669"/>
    <property type="project" value="TreeGrafter"/>
</dbReference>
<dbReference type="GO" id="GO:0043161">
    <property type="term" value="P:proteasome-mediated ubiquitin-dependent protein catabolic process"/>
    <property type="evidence" value="ECO:0007669"/>
    <property type="project" value="TreeGrafter"/>
</dbReference>
<gene>
    <name evidence="5" type="ORF">C6P46_006378</name>
</gene>
<evidence type="ECO:0000256" key="1">
    <source>
        <dbReference type="ARBA" id="ARBA00005574"/>
    </source>
</evidence>
<dbReference type="OrthoDB" id="1731724at2759"/>
<dbReference type="Gene3D" id="1.10.287.3990">
    <property type="match status" value="1"/>
</dbReference>
<feature type="region of interest" description="Disordered" evidence="3">
    <location>
        <begin position="261"/>
        <end position="290"/>
    </location>
</feature>
<dbReference type="EMBL" id="PUHQ01000008">
    <property type="protein sequence ID" value="KAG0665595.1"/>
    <property type="molecule type" value="Genomic_DNA"/>
</dbReference>
<feature type="compositionally biased region" description="Low complexity" evidence="3">
    <location>
        <begin position="197"/>
        <end position="214"/>
    </location>
</feature>
<dbReference type="GO" id="GO:0005829">
    <property type="term" value="C:cytosol"/>
    <property type="evidence" value="ECO:0007669"/>
    <property type="project" value="TreeGrafter"/>
</dbReference>
<feature type="region of interest" description="Disordered" evidence="3">
    <location>
        <begin position="306"/>
        <end position="424"/>
    </location>
</feature>
<keyword evidence="2" id="KW-0647">Proteasome</keyword>
<proteinExistence type="inferred from homology"/>
<organism evidence="5 6">
    <name type="scientific">Rhodotorula mucilaginosa</name>
    <name type="common">Yeast</name>
    <name type="synonym">Rhodotorula rubra</name>
    <dbReference type="NCBI Taxonomy" id="5537"/>
    <lineage>
        <taxon>Eukaryota</taxon>
        <taxon>Fungi</taxon>
        <taxon>Dikarya</taxon>
        <taxon>Basidiomycota</taxon>
        <taxon>Pucciniomycotina</taxon>
        <taxon>Microbotryomycetes</taxon>
        <taxon>Sporidiobolales</taxon>
        <taxon>Sporidiobolaceae</taxon>
        <taxon>Rhodotorula</taxon>
    </lineage>
</organism>
<accession>A0A9P7B845</accession>
<dbReference type="InterPro" id="IPR002035">
    <property type="entry name" value="VWF_A"/>
</dbReference>
<dbReference type="AlphaFoldDB" id="A0A9P7B845"/>
<dbReference type="GO" id="GO:0031593">
    <property type="term" value="F:polyubiquitin modification-dependent protein binding"/>
    <property type="evidence" value="ECO:0007669"/>
    <property type="project" value="TreeGrafter"/>
</dbReference>
<dbReference type="Pfam" id="PF13519">
    <property type="entry name" value="VWA_2"/>
    <property type="match status" value="2"/>
</dbReference>
<evidence type="ECO:0000313" key="6">
    <source>
        <dbReference type="Proteomes" id="UP000777482"/>
    </source>
</evidence>
<feature type="domain" description="VWFA" evidence="4">
    <location>
        <begin position="6"/>
        <end position="63"/>
    </location>
</feature>
<dbReference type="InterPro" id="IPR027040">
    <property type="entry name" value="PSMD4"/>
</dbReference>
<dbReference type="PANTHER" id="PTHR10223">
    <property type="entry name" value="26S PROTEASOME NON-ATPASE REGULATORY SUBUNIT 4"/>
    <property type="match status" value="1"/>
</dbReference>
<dbReference type="PROSITE" id="PS50330">
    <property type="entry name" value="UIM"/>
    <property type="match status" value="3"/>
</dbReference>
<keyword evidence="6" id="KW-1185">Reference proteome</keyword>
<name>A0A9P7B845_RHOMI</name>
<feature type="region of interest" description="Disordered" evidence="3">
    <location>
        <begin position="197"/>
        <end position="218"/>
    </location>
</feature>
<protein>
    <recommendedName>
        <fullName evidence="4">VWFA domain-containing protein</fullName>
    </recommendedName>
</protein>
<sequence length="450" mass="46164">MSLEATMIVLDNSANSLNGDFPPSRLQAQSDSVFRIFGAKCRAHPENEVGLMVMGGKGSVVHFHSICPSAGGGEASMVGMTRPDSVADLSTEQPRRHPMGRPEVLVTLTTDEGKVGAALHGLKSGGESDLMTGIQVAQLALKHRQNKNQRQRIIVLVCSPVKDSQAALVKLGKKLKKNNVALDIVSFGTPDVDLSIPSLPSSSSSSSAAPAPASTTETNDTKLAALVEATSSSDNSHFLSVEPGPALLSERIGSSPILRSAEAGGDMEMGGAGGGGGGGDSGEFGVDPNLDPELAMALRMSLEEERARQAASSAAASTTAAAQLEPVPEGVSTQITDPTPATEPKGAELTGAALPTSSETMLQGPPENTAEVDMMSGPGAGAGGDDDEDEDLKRALALSQGLEEGDVEMGAAGGLDETVDDEDDDIARAIALSMQDAEAEEKKPSEGDQK</sequence>
<evidence type="ECO:0000259" key="4">
    <source>
        <dbReference type="Pfam" id="PF13519"/>
    </source>
</evidence>
<dbReference type="Proteomes" id="UP000777482">
    <property type="component" value="Unassembled WGS sequence"/>
</dbReference>
<comment type="caution">
    <text evidence="5">The sequence shown here is derived from an EMBL/GenBank/DDBJ whole genome shotgun (WGS) entry which is preliminary data.</text>
</comment>